<comment type="caution">
    <text evidence="3">The sequence shown here is derived from an EMBL/GenBank/DDBJ whole genome shotgun (WGS) entry which is preliminary data.</text>
</comment>
<dbReference type="SUPFAM" id="SSF53187">
    <property type="entry name" value="Zn-dependent exopeptidases"/>
    <property type="match status" value="1"/>
</dbReference>
<keyword evidence="4" id="KW-1185">Reference proteome</keyword>
<dbReference type="OrthoDB" id="1521787at2"/>
<dbReference type="Proteomes" id="UP000248745">
    <property type="component" value="Unassembled WGS sequence"/>
</dbReference>
<reference evidence="3 4" key="1">
    <citation type="submission" date="2018-06" db="EMBL/GenBank/DDBJ databases">
        <title>Mucibacter soli gen. nov., sp. nov., a new member of the family Chitinophagaceae producing mucin.</title>
        <authorList>
            <person name="Kim M.-K."/>
            <person name="Park S."/>
            <person name="Kim T.-S."/>
            <person name="Joung Y."/>
            <person name="Han J.-H."/>
            <person name="Kim S.B."/>
        </authorList>
    </citation>
    <scope>NUCLEOTIDE SEQUENCE [LARGE SCALE GENOMIC DNA]</scope>
    <source>
        <strain evidence="3 4">R1-15</strain>
    </source>
</reference>
<feature type="chain" id="PRO_5015951579" description="PDZ domain-containing protein" evidence="1">
    <location>
        <begin position="23"/>
        <end position="544"/>
    </location>
</feature>
<evidence type="ECO:0000313" key="3">
    <source>
        <dbReference type="EMBL" id="PZF73192.1"/>
    </source>
</evidence>
<proteinExistence type="predicted"/>
<dbReference type="PANTHER" id="PTHR12147:SF26">
    <property type="entry name" value="PEPTIDASE M28 DOMAIN-CONTAINING PROTEIN"/>
    <property type="match status" value="1"/>
</dbReference>
<dbReference type="EMBL" id="QKTW01000015">
    <property type="protein sequence ID" value="PZF73192.1"/>
    <property type="molecule type" value="Genomic_DNA"/>
</dbReference>
<dbReference type="Pfam" id="PF13180">
    <property type="entry name" value="PDZ_2"/>
    <property type="match status" value="1"/>
</dbReference>
<name>A0A2W2AI05_9BACT</name>
<evidence type="ECO:0000259" key="2">
    <source>
        <dbReference type="SMART" id="SM00228"/>
    </source>
</evidence>
<dbReference type="InterPro" id="IPR001478">
    <property type="entry name" value="PDZ"/>
</dbReference>
<dbReference type="PANTHER" id="PTHR12147">
    <property type="entry name" value="METALLOPEPTIDASE M28 FAMILY MEMBER"/>
    <property type="match status" value="1"/>
</dbReference>
<dbReference type="SUPFAM" id="SSF50156">
    <property type="entry name" value="PDZ domain-like"/>
    <property type="match status" value="1"/>
</dbReference>
<organism evidence="3 4">
    <name type="scientific">Taibaiella soli</name>
    <dbReference type="NCBI Taxonomy" id="1649169"/>
    <lineage>
        <taxon>Bacteria</taxon>
        <taxon>Pseudomonadati</taxon>
        <taxon>Bacteroidota</taxon>
        <taxon>Chitinophagia</taxon>
        <taxon>Chitinophagales</taxon>
        <taxon>Chitinophagaceae</taxon>
        <taxon>Taibaiella</taxon>
    </lineage>
</organism>
<dbReference type="SMART" id="SM00228">
    <property type="entry name" value="PDZ"/>
    <property type="match status" value="1"/>
</dbReference>
<dbReference type="Gene3D" id="3.50.30.30">
    <property type="match status" value="1"/>
</dbReference>
<sequence>MNFSTRNYLAFALLFLSQPIFAQSKADKKAITQLKTDIGYLASDALEGRRTGTEGERRAGDYIIQSYERAGIKSFRGKYRYDFHFIYGKNIAAATQIRLQGKDITTKDGFPLPFSANKQANGDVLPEVMEQGGVWLIPIYQSQDEANDAHFDWEKIAYEKCKEAQKQSAAGVVFYDSYGSKFAPEFNPHSEYEALDIPVAFLGHDIYNELIAANTSGLDISMNVALAKTDRTGSNIAAYIDNKARYTVVLGAHYDHLGYGEDGSSLYAGKEKKIHNGADDNASGTAALLQLAQWVKKGKLKGYNYLFVSFSAEELGLLGSKAFIKEEGIDSTHTAYMINMDMVGRLNDSTHALTIGGVGTSPVWANEIAPAQRAFKVNIDSSGVGPSDHTSFYYANIPVLFYFTGTHSDYHKPTDKADKINYEGELEVMHSIYDLVKNMDAAPKPVFTPTKQSSVGRVHFKVTLGIMPDYSYQEEGVRVDGVSEGKAADKAGLKAGDVIIKLGDTQVKSMQSYMEALSKFKAGDKTQVVIRRDGKEKKFPVQFK</sequence>
<evidence type="ECO:0000256" key="1">
    <source>
        <dbReference type="SAM" id="SignalP"/>
    </source>
</evidence>
<dbReference type="InterPro" id="IPR045175">
    <property type="entry name" value="M28_fam"/>
</dbReference>
<dbReference type="RefSeq" id="WP_110998769.1">
    <property type="nucleotide sequence ID" value="NZ_QKTW01000015.1"/>
</dbReference>
<evidence type="ECO:0000313" key="4">
    <source>
        <dbReference type="Proteomes" id="UP000248745"/>
    </source>
</evidence>
<dbReference type="Pfam" id="PF04389">
    <property type="entry name" value="Peptidase_M28"/>
    <property type="match status" value="1"/>
</dbReference>
<dbReference type="GO" id="GO:0006508">
    <property type="term" value="P:proteolysis"/>
    <property type="evidence" value="ECO:0007669"/>
    <property type="project" value="InterPro"/>
</dbReference>
<keyword evidence="1" id="KW-0732">Signal</keyword>
<dbReference type="InterPro" id="IPR036034">
    <property type="entry name" value="PDZ_sf"/>
</dbReference>
<dbReference type="GO" id="GO:0008235">
    <property type="term" value="F:metalloexopeptidase activity"/>
    <property type="evidence" value="ECO:0007669"/>
    <property type="project" value="InterPro"/>
</dbReference>
<feature type="domain" description="PDZ" evidence="2">
    <location>
        <begin position="462"/>
        <end position="534"/>
    </location>
</feature>
<gene>
    <name evidence="3" type="ORF">DN068_09990</name>
</gene>
<feature type="signal peptide" evidence="1">
    <location>
        <begin position="1"/>
        <end position="22"/>
    </location>
</feature>
<dbReference type="InterPro" id="IPR007484">
    <property type="entry name" value="Peptidase_M28"/>
</dbReference>
<protein>
    <recommendedName>
        <fullName evidence="2">PDZ domain-containing protein</fullName>
    </recommendedName>
</protein>
<dbReference type="AlphaFoldDB" id="A0A2W2AI05"/>
<dbReference type="Gene3D" id="3.40.630.10">
    <property type="entry name" value="Zn peptidases"/>
    <property type="match status" value="1"/>
</dbReference>
<dbReference type="Gene3D" id="2.30.42.10">
    <property type="match status" value="1"/>
</dbReference>
<accession>A0A2W2AI05</accession>